<dbReference type="AlphaFoldDB" id="A0AAV9HYL9"/>
<dbReference type="SUPFAM" id="SSF53254">
    <property type="entry name" value="Phosphoglycerate mutase-like"/>
    <property type="match status" value="1"/>
</dbReference>
<gene>
    <name evidence="1" type="ORF">QBC42DRAFT_293825</name>
</gene>
<accession>A0AAV9HYL9</accession>
<evidence type="ECO:0000313" key="1">
    <source>
        <dbReference type="EMBL" id="KAK4465992.1"/>
    </source>
</evidence>
<proteinExistence type="predicted"/>
<name>A0AAV9HYL9_9PEZI</name>
<dbReference type="Proteomes" id="UP001321749">
    <property type="component" value="Unassembled WGS sequence"/>
</dbReference>
<dbReference type="InterPro" id="IPR050645">
    <property type="entry name" value="Histidine_acid_phosphatase"/>
</dbReference>
<comment type="caution">
    <text evidence="1">The sequence shown here is derived from an EMBL/GenBank/DDBJ whole genome shotgun (WGS) entry which is preliminary data.</text>
</comment>
<dbReference type="PANTHER" id="PTHR11567">
    <property type="entry name" value="ACID PHOSPHATASE-RELATED"/>
    <property type="match status" value="1"/>
</dbReference>
<dbReference type="GO" id="GO:0016791">
    <property type="term" value="F:phosphatase activity"/>
    <property type="evidence" value="ECO:0007669"/>
    <property type="project" value="TreeGrafter"/>
</dbReference>
<organism evidence="1 2">
    <name type="scientific">Cladorrhinum samala</name>
    <dbReference type="NCBI Taxonomy" id="585594"/>
    <lineage>
        <taxon>Eukaryota</taxon>
        <taxon>Fungi</taxon>
        <taxon>Dikarya</taxon>
        <taxon>Ascomycota</taxon>
        <taxon>Pezizomycotina</taxon>
        <taxon>Sordariomycetes</taxon>
        <taxon>Sordariomycetidae</taxon>
        <taxon>Sordariales</taxon>
        <taxon>Podosporaceae</taxon>
        <taxon>Cladorrhinum</taxon>
    </lineage>
</organism>
<dbReference type="Gene3D" id="3.40.50.1240">
    <property type="entry name" value="Phosphoglycerate mutase-like"/>
    <property type="match status" value="1"/>
</dbReference>
<keyword evidence="2" id="KW-1185">Reference proteome</keyword>
<protein>
    <submittedName>
        <fullName evidence="1">Counting factor 60</fullName>
    </submittedName>
</protein>
<dbReference type="EMBL" id="MU864935">
    <property type="protein sequence ID" value="KAK4465992.1"/>
    <property type="molecule type" value="Genomic_DNA"/>
</dbReference>
<evidence type="ECO:0000313" key="2">
    <source>
        <dbReference type="Proteomes" id="UP001321749"/>
    </source>
</evidence>
<reference evidence="1" key="2">
    <citation type="submission" date="2023-06" db="EMBL/GenBank/DDBJ databases">
        <authorList>
            <consortium name="Lawrence Berkeley National Laboratory"/>
            <person name="Mondo S.J."/>
            <person name="Hensen N."/>
            <person name="Bonometti L."/>
            <person name="Westerberg I."/>
            <person name="Brannstrom I.O."/>
            <person name="Guillou S."/>
            <person name="Cros-Aarteil S."/>
            <person name="Calhoun S."/>
            <person name="Haridas S."/>
            <person name="Kuo A."/>
            <person name="Pangilinan J."/>
            <person name="Riley R."/>
            <person name="Labutti K."/>
            <person name="Andreopoulos B."/>
            <person name="Lipzen A."/>
            <person name="Chen C."/>
            <person name="Yanf M."/>
            <person name="Daum C."/>
            <person name="Ng V."/>
            <person name="Clum A."/>
            <person name="Steindorff A."/>
            <person name="Ohm R."/>
            <person name="Martin F."/>
            <person name="Silar P."/>
            <person name="Natvig D."/>
            <person name="Lalanne C."/>
            <person name="Gautier V."/>
            <person name="Ament-Velasquez S.L."/>
            <person name="Kruys A."/>
            <person name="Hutchinson M.I."/>
            <person name="Powell A.J."/>
            <person name="Barry K."/>
            <person name="Miller A.N."/>
            <person name="Grigoriev I.V."/>
            <person name="Debuchy R."/>
            <person name="Gladieux P."/>
            <person name="Thoren M.H."/>
            <person name="Johannesson H."/>
        </authorList>
    </citation>
    <scope>NUCLEOTIDE SEQUENCE</scope>
    <source>
        <strain evidence="1">PSN324</strain>
    </source>
</reference>
<dbReference type="PANTHER" id="PTHR11567:SF195">
    <property type="entry name" value="ACID PHOSPHATASE, PUTATIVE (AFU_ORTHOLOGUE AFUA_3G14570)-RELATED"/>
    <property type="match status" value="1"/>
</dbReference>
<sequence>MAAYSFGILTCLSAIVLAALAVVMFLHDFKHQFCAMLHHGSYALLTFAGAASTQTTSNKVDLSWYPPKQTQINNLTAVMAGEGTYGWIYNSSETPDDRYGTYNWCNMPHVRKQEYVIPSSEYNLIYVELIHRHHKRTPYSSNSFPVEPYPWNCDDVAIFHHSQPLNSTSTPPSIIPAYWKLYSSPISPFAPQGWTGTCQFPQITLAGLSDSHRHGSDLFSVYGPLLSLSDPGSIQFRVTTNPITTQVAGAVLPNFFTSSSPPPSPSLPSYAPLLVQQPQLDSLEPKYACPLSSSLFSSLQSPSNTRWQSHLSAAAPLFRSLDSVSGVPAGDKGFHASMDHYYDNLSARQCHGLPSPCSLAEPPSSCITQAQTDLVYRLGQWEYDHVYRSGGPDTLRASSASMGVWFAELAENLRGAAAAANTGEGEVKVKYRHNIAHDGSLSRVLSVLQVDEMVWPGMGAEVVFELYEKINNPESYFVRVLWGGRVLRSSNPSLGVMDMVDLDLVLGYFDGLVGEKAEKVKGLCGL</sequence>
<reference evidence="1" key="1">
    <citation type="journal article" date="2023" name="Mol. Phylogenet. Evol.">
        <title>Genome-scale phylogeny and comparative genomics of the fungal order Sordariales.</title>
        <authorList>
            <person name="Hensen N."/>
            <person name="Bonometti L."/>
            <person name="Westerberg I."/>
            <person name="Brannstrom I.O."/>
            <person name="Guillou S."/>
            <person name="Cros-Aarteil S."/>
            <person name="Calhoun S."/>
            <person name="Haridas S."/>
            <person name="Kuo A."/>
            <person name="Mondo S."/>
            <person name="Pangilinan J."/>
            <person name="Riley R."/>
            <person name="LaButti K."/>
            <person name="Andreopoulos B."/>
            <person name="Lipzen A."/>
            <person name="Chen C."/>
            <person name="Yan M."/>
            <person name="Daum C."/>
            <person name="Ng V."/>
            <person name="Clum A."/>
            <person name="Steindorff A."/>
            <person name="Ohm R.A."/>
            <person name="Martin F."/>
            <person name="Silar P."/>
            <person name="Natvig D.O."/>
            <person name="Lalanne C."/>
            <person name="Gautier V."/>
            <person name="Ament-Velasquez S.L."/>
            <person name="Kruys A."/>
            <person name="Hutchinson M.I."/>
            <person name="Powell A.J."/>
            <person name="Barry K."/>
            <person name="Miller A.N."/>
            <person name="Grigoriev I.V."/>
            <person name="Debuchy R."/>
            <person name="Gladieux P."/>
            <person name="Hiltunen Thoren M."/>
            <person name="Johannesson H."/>
        </authorList>
    </citation>
    <scope>NUCLEOTIDE SEQUENCE</scope>
    <source>
        <strain evidence="1">PSN324</strain>
    </source>
</reference>
<dbReference type="InterPro" id="IPR029033">
    <property type="entry name" value="His_PPase_superfam"/>
</dbReference>